<feature type="domain" description="Transposase Tc1-like" evidence="1">
    <location>
        <begin position="76"/>
        <end position="147"/>
    </location>
</feature>
<dbReference type="InterPro" id="IPR038717">
    <property type="entry name" value="Tc1-like_DDE_dom"/>
</dbReference>
<evidence type="ECO:0000313" key="3">
    <source>
        <dbReference type="Ensembl" id="ENSXMAP00000031797.1"/>
    </source>
</evidence>
<evidence type="ECO:0008006" key="5">
    <source>
        <dbReference type="Google" id="ProtNLM"/>
    </source>
</evidence>
<dbReference type="Pfam" id="PF13358">
    <property type="entry name" value="DDE_3"/>
    <property type="match status" value="1"/>
</dbReference>
<sequence length="351" mass="40355">MAKDTSCGRGKDVSLFKKGQIIGMHQAEKTSKEIAETTRIGLRTVLRIMKNWKDGGEPSSSRKKCGREKILNDRDRRLLKRLVKSNRRKTTAELRSVFNCERKSISTRTMRRELKGLGLNSCVAVRKPLISKANQKKRLQFAREHKDWTLEEWKRVMWSDESRFTLFQSDGRIRVRREAGEVMHPSCLVPTVQACGGSAMIWGCCSWSGLGSATLCAQRMRSADYLNILNDQVIPSMDFVFPNGTGIFQDDNARIHRAHIVKEWFREHETSFSHMDWPPQSPDLNPIENLWDVLEKALRSGQTLPSSIQDLGERLMQHWMEINLVTLQKLIETMPQRMRAVIKAKGGPTKY</sequence>
<dbReference type="GO" id="GO:0006313">
    <property type="term" value="P:DNA transposition"/>
    <property type="evidence" value="ECO:0007669"/>
    <property type="project" value="InterPro"/>
</dbReference>
<dbReference type="InterPro" id="IPR036388">
    <property type="entry name" value="WH-like_DNA-bd_sf"/>
</dbReference>
<accession>A0A3B5QME8</accession>
<dbReference type="Gene3D" id="3.30.420.10">
    <property type="entry name" value="Ribonuclease H-like superfamily/Ribonuclease H"/>
    <property type="match status" value="1"/>
</dbReference>
<dbReference type="AlphaFoldDB" id="A0A3B5QME8"/>
<dbReference type="InParanoid" id="A0A3B5QME8"/>
<evidence type="ECO:0000259" key="1">
    <source>
        <dbReference type="Pfam" id="PF01498"/>
    </source>
</evidence>
<dbReference type="InterPro" id="IPR036397">
    <property type="entry name" value="RNaseH_sf"/>
</dbReference>
<protein>
    <recommendedName>
        <fullName evidence="5">Tc1-like transposase DDE domain-containing protein</fullName>
    </recommendedName>
</protein>
<dbReference type="GO" id="GO:0015074">
    <property type="term" value="P:DNA integration"/>
    <property type="evidence" value="ECO:0007669"/>
    <property type="project" value="InterPro"/>
</dbReference>
<reference evidence="4" key="1">
    <citation type="submission" date="2012-01" db="EMBL/GenBank/DDBJ databases">
        <authorList>
            <person name="Walter R."/>
            <person name="Schartl M."/>
            <person name="Warren W."/>
        </authorList>
    </citation>
    <scope>NUCLEOTIDE SEQUENCE [LARGE SCALE GENOMIC DNA]</scope>
    <source>
        <strain evidence="4">JP 163 A</strain>
    </source>
</reference>
<dbReference type="SUPFAM" id="SSF46689">
    <property type="entry name" value="Homeodomain-like"/>
    <property type="match status" value="1"/>
</dbReference>
<dbReference type="Pfam" id="PF01498">
    <property type="entry name" value="HTH_Tnp_Tc3_2"/>
    <property type="match status" value="1"/>
</dbReference>
<keyword evidence="4" id="KW-1185">Reference proteome</keyword>
<dbReference type="InterPro" id="IPR002492">
    <property type="entry name" value="Transposase_Tc1-like"/>
</dbReference>
<evidence type="ECO:0000259" key="2">
    <source>
        <dbReference type="Pfam" id="PF13358"/>
    </source>
</evidence>
<dbReference type="GeneTree" id="ENSGT01150000286900"/>
<dbReference type="GO" id="GO:0003677">
    <property type="term" value="F:DNA binding"/>
    <property type="evidence" value="ECO:0007669"/>
    <property type="project" value="InterPro"/>
</dbReference>
<dbReference type="InterPro" id="IPR052338">
    <property type="entry name" value="Transposase_5"/>
</dbReference>
<proteinExistence type="predicted"/>
<name>A0A3B5QME8_XIPMA</name>
<dbReference type="PANTHER" id="PTHR23022">
    <property type="entry name" value="TRANSPOSABLE ELEMENT-RELATED"/>
    <property type="match status" value="1"/>
</dbReference>
<reference evidence="3" key="3">
    <citation type="submission" date="2025-08" db="UniProtKB">
        <authorList>
            <consortium name="Ensembl"/>
        </authorList>
    </citation>
    <scope>IDENTIFICATION</scope>
    <source>
        <strain evidence="3">JP 163 A</strain>
    </source>
</reference>
<evidence type="ECO:0000313" key="4">
    <source>
        <dbReference type="Proteomes" id="UP000002852"/>
    </source>
</evidence>
<feature type="domain" description="Tc1-like transposase DDE" evidence="2">
    <location>
        <begin position="156"/>
        <end position="306"/>
    </location>
</feature>
<dbReference type="InterPro" id="IPR009057">
    <property type="entry name" value="Homeodomain-like_sf"/>
</dbReference>
<dbReference type="PANTHER" id="PTHR23022:SF119">
    <property type="entry name" value="TC1-LIKE TRANSPOSASE DDE DOMAIN-CONTAINING PROTEIN"/>
    <property type="match status" value="1"/>
</dbReference>
<dbReference type="Proteomes" id="UP000002852">
    <property type="component" value="Unassembled WGS sequence"/>
</dbReference>
<dbReference type="OMA" id="VFNCERK"/>
<reference evidence="4" key="2">
    <citation type="journal article" date="2013" name="Nat. Genet.">
        <title>The genome of the platyfish, Xiphophorus maculatus, provides insights into evolutionary adaptation and several complex traits.</title>
        <authorList>
            <person name="Schartl M."/>
            <person name="Walter R.B."/>
            <person name="Shen Y."/>
            <person name="Garcia T."/>
            <person name="Catchen J."/>
            <person name="Amores A."/>
            <person name="Braasch I."/>
            <person name="Chalopin D."/>
            <person name="Volff J.N."/>
            <person name="Lesch K.P."/>
            <person name="Bisazza A."/>
            <person name="Minx P."/>
            <person name="Hillier L."/>
            <person name="Wilson R.K."/>
            <person name="Fuerstenberg S."/>
            <person name="Boore J."/>
            <person name="Searle S."/>
            <person name="Postlethwait J.H."/>
            <person name="Warren W.C."/>
        </authorList>
    </citation>
    <scope>NUCLEOTIDE SEQUENCE [LARGE SCALE GENOMIC DNA]</scope>
    <source>
        <strain evidence="4">JP 163 A</strain>
    </source>
</reference>
<dbReference type="Gene3D" id="1.10.10.10">
    <property type="entry name" value="Winged helix-like DNA-binding domain superfamily/Winged helix DNA-binding domain"/>
    <property type="match status" value="1"/>
</dbReference>
<organism evidence="3 4">
    <name type="scientific">Xiphophorus maculatus</name>
    <name type="common">Southern platyfish</name>
    <name type="synonym">Platypoecilus maculatus</name>
    <dbReference type="NCBI Taxonomy" id="8083"/>
    <lineage>
        <taxon>Eukaryota</taxon>
        <taxon>Metazoa</taxon>
        <taxon>Chordata</taxon>
        <taxon>Craniata</taxon>
        <taxon>Vertebrata</taxon>
        <taxon>Euteleostomi</taxon>
        <taxon>Actinopterygii</taxon>
        <taxon>Neopterygii</taxon>
        <taxon>Teleostei</taxon>
        <taxon>Neoteleostei</taxon>
        <taxon>Acanthomorphata</taxon>
        <taxon>Ovalentaria</taxon>
        <taxon>Atherinomorphae</taxon>
        <taxon>Cyprinodontiformes</taxon>
        <taxon>Poeciliidae</taxon>
        <taxon>Poeciliinae</taxon>
        <taxon>Xiphophorus</taxon>
    </lineage>
</organism>
<dbReference type="Ensembl" id="ENSXMAT00000031287.1">
    <property type="protein sequence ID" value="ENSXMAP00000031797.1"/>
    <property type="gene ID" value="ENSXMAG00000026445.1"/>
</dbReference>
<reference evidence="3" key="4">
    <citation type="submission" date="2025-09" db="UniProtKB">
        <authorList>
            <consortium name="Ensembl"/>
        </authorList>
    </citation>
    <scope>IDENTIFICATION</scope>
    <source>
        <strain evidence="3">JP 163 A</strain>
    </source>
</reference>